<evidence type="ECO:0000256" key="3">
    <source>
        <dbReference type="ARBA" id="ARBA00022884"/>
    </source>
</evidence>
<evidence type="ECO:0000259" key="7">
    <source>
        <dbReference type="Pfam" id="PF01029"/>
    </source>
</evidence>
<evidence type="ECO:0000256" key="5">
    <source>
        <dbReference type="ARBA" id="ARBA00023163"/>
    </source>
</evidence>
<sequence>MASGKNGKPSRSQARSAARQLTLQALYQWQVSGNAMHQVEAYIRAALPDDGLEPHEDIAAVLKTADLAYFHEMAQAVARQQTELDESFAPFLDRRVNELDPIELAILRLGSYELTQRLDVPYRVVINEAVELAKRFGGTDSHKYVNGILDKLAQRARAAEIQARRSSQG</sequence>
<dbReference type="GO" id="GO:0005829">
    <property type="term" value="C:cytosol"/>
    <property type="evidence" value="ECO:0007669"/>
    <property type="project" value="TreeGrafter"/>
</dbReference>
<keyword evidence="9" id="KW-1185">Reference proteome</keyword>
<feature type="domain" description="NusB/RsmB/TIM44" evidence="7">
    <location>
        <begin position="17"/>
        <end position="153"/>
    </location>
</feature>
<evidence type="ECO:0000313" key="8">
    <source>
        <dbReference type="EMBL" id="SFX19793.1"/>
    </source>
</evidence>
<dbReference type="AlphaFoldDB" id="A0A1K1V3Q6"/>
<dbReference type="InterPro" id="IPR006027">
    <property type="entry name" value="NusB_RsmB_TIM44"/>
</dbReference>
<dbReference type="Gene3D" id="1.10.940.10">
    <property type="entry name" value="NusB-like"/>
    <property type="match status" value="1"/>
</dbReference>
<proteinExistence type="inferred from homology"/>
<dbReference type="RefSeq" id="WP_072325020.1">
    <property type="nucleotide sequence ID" value="NZ_FPJW01000002.1"/>
</dbReference>
<dbReference type="PANTHER" id="PTHR11078:SF3">
    <property type="entry name" value="ANTITERMINATION NUSB DOMAIN-CONTAINING PROTEIN"/>
    <property type="match status" value="1"/>
</dbReference>
<evidence type="ECO:0000256" key="1">
    <source>
        <dbReference type="ARBA" id="ARBA00005952"/>
    </source>
</evidence>
<name>A0A1K1V3Q6_9GAMM</name>
<evidence type="ECO:0000256" key="2">
    <source>
        <dbReference type="ARBA" id="ARBA00022814"/>
    </source>
</evidence>
<keyword evidence="3 6" id="KW-0694">RNA-binding</keyword>
<dbReference type="SUPFAM" id="SSF48013">
    <property type="entry name" value="NusB-like"/>
    <property type="match status" value="1"/>
</dbReference>
<evidence type="ECO:0000313" key="9">
    <source>
        <dbReference type="Proteomes" id="UP000182350"/>
    </source>
</evidence>
<keyword evidence="4 6" id="KW-0805">Transcription regulation</keyword>
<reference evidence="8 9" key="1">
    <citation type="submission" date="2016-11" db="EMBL/GenBank/DDBJ databases">
        <authorList>
            <person name="Jaros S."/>
            <person name="Januszkiewicz K."/>
            <person name="Wedrychowicz H."/>
        </authorList>
    </citation>
    <scope>NUCLEOTIDE SEQUENCE [LARGE SCALE GENOMIC DNA]</scope>
    <source>
        <strain evidence="8 9">DSM 21637</strain>
    </source>
</reference>
<protein>
    <recommendedName>
        <fullName evidence="6">Transcription antitermination protein NusB</fullName>
    </recommendedName>
    <alternativeName>
        <fullName evidence="6">Antitermination factor NusB</fullName>
    </alternativeName>
</protein>
<organism evidence="8 9">
    <name type="scientific">Marinospirillum alkaliphilum DSM 21637</name>
    <dbReference type="NCBI Taxonomy" id="1122209"/>
    <lineage>
        <taxon>Bacteria</taxon>
        <taxon>Pseudomonadati</taxon>
        <taxon>Pseudomonadota</taxon>
        <taxon>Gammaproteobacteria</taxon>
        <taxon>Oceanospirillales</taxon>
        <taxon>Oceanospirillaceae</taxon>
        <taxon>Marinospirillum</taxon>
    </lineage>
</organism>
<keyword evidence="5 6" id="KW-0804">Transcription</keyword>
<dbReference type="Pfam" id="PF01029">
    <property type="entry name" value="NusB"/>
    <property type="match status" value="1"/>
</dbReference>
<dbReference type="HAMAP" id="MF_00073">
    <property type="entry name" value="NusB"/>
    <property type="match status" value="1"/>
</dbReference>
<dbReference type="GO" id="GO:0031564">
    <property type="term" value="P:transcription antitermination"/>
    <property type="evidence" value="ECO:0007669"/>
    <property type="project" value="UniProtKB-KW"/>
</dbReference>
<dbReference type="InterPro" id="IPR011605">
    <property type="entry name" value="NusB_fam"/>
</dbReference>
<evidence type="ECO:0000256" key="6">
    <source>
        <dbReference type="HAMAP-Rule" id="MF_00073"/>
    </source>
</evidence>
<dbReference type="Proteomes" id="UP000182350">
    <property type="component" value="Unassembled WGS sequence"/>
</dbReference>
<dbReference type="STRING" id="1122209.SAMN02745752_00766"/>
<dbReference type="OrthoDB" id="9789556at2"/>
<dbReference type="NCBIfam" id="TIGR01951">
    <property type="entry name" value="nusB"/>
    <property type="match status" value="1"/>
</dbReference>
<dbReference type="GO" id="GO:0006353">
    <property type="term" value="P:DNA-templated transcription termination"/>
    <property type="evidence" value="ECO:0007669"/>
    <property type="project" value="UniProtKB-UniRule"/>
</dbReference>
<dbReference type="EMBL" id="FPJW01000002">
    <property type="protein sequence ID" value="SFX19793.1"/>
    <property type="molecule type" value="Genomic_DNA"/>
</dbReference>
<dbReference type="PANTHER" id="PTHR11078">
    <property type="entry name" value="N UTILIZATION SUBSTANCE PROTEIN B-RELATED"/>
    <property type="match status" value="1"/>
</dbReference>
<comment type="similarity">
    <text evidence="1 6">Belongs to the NusB family.</text>
</comment>
<dbReference type="GO" id="GO:0003723">
    <property type="term" value="F:RNA binding"/>
    <property type="evidence" value="ECO:0007669"/>
    <property type="project" value="UniProtKB-UniRule"/>
</dbReference>
<keyword evidence="2 6" id="KW-0889">Transcription antitermination</keyword>
<comment type="function">
    <text evidence="6">Involved in transcription antitermination. Required for transcription of ribosomal RNA (rRNA) genes. Binds specifically to the boxA antiterminator sequence of the ribosomal RNA (rrn) operons.</text>
</comment>
<gene>
    <name evidence="6" type="primary">nusB</name>
    <name evidence="8" type="ORF">SAMN02745752_00766</name>
</gene>
<accession>A0A1K1V3Q6</accession>
<dbReference type="InterPro" id="IPR035926">
    <property type="entry name" value="NusB-like_sf"/>
</dbReference>
<evidence type="ECO:0000256" key="4">
    <source>
        <dbReference type="ARBA" id="ARBA00023015"/>
    </source>
</evidence>